<keyword evidence="4" id="KW-0418">Kinase</keyword>
<evidence type="ECO:0000259" key="3">
    <source>
        <dbReference type="SMART" id="SM00906"/>
    </source>
</evidence>
<dbReference type="CDD" id="cd12148">
    <property type="entry name" value="fungal_TF_MHR"/>
    <property type="match status" value="1"/>
</dbReference>
<dbReference type="Pfam" id="PF04082">
    <property type="entry name" value="Fungal_trans"/>
    <property type="match status" value="1"/>
</dbReference>
<keyword evidence="5" id="KW-1185">Reference proteome</keyword>
<dbReference type="GO" id="GO:0008270">
    <property type="term" value="F:zinc ion binding"/>
    <property type="evidence" value="ECO:0007669"/>
    <property type="project" value="InterPro"/>
</dbReference>
<gene>
    <name evidence="4" type="ORF">O9K51_09376</name>
</gene>
<dbReference type="InterPro" id="IPR050613">
    <property type="entry name" value="Sec_Metabolite_Reg"/>
</dbReference>
<name>A0AB34FFZ5_9HYPO</name>
<dbReference type="GO" id="GO:0016301">
    <property type="term" value="F:kinase activity"/>
    <property type="evidence" value="ECO:0007669"/>
    <property type="project" value="UniProtKB-KW"/>
</dbReference>
<dbReference type="GO" id="GO:0005634">
    <property type="term" value="C:nucleus"/>
    <property type="evidence" value="ECO:0007669"/>
    <property type="project" value="UniProtKB-SubCell"/>
</dbReference>
<evidence type="ECO:0000256" key="1">
    <source>
        <dbReference type="ARBA" id="ARBA00004123"/>
    </source>
</evidence>
<dbReference type="PANTHER" id="PTHR31001:SF74">
    <property type="entry name" value="ZN(II)2CYS6 TRANSCRIPTION FACTOR (EUROFUNG)"/>
    <property type="match status" value="1"/>
</dbReference>
<dbReference type="GO" id="GO:0003677">
    <property type="term" value="F:DNA binding"/>
    <property type="evidence" value="ECO:0007669"/>
    <property type="project" value="InterPro"/>
</dbReference>
<dbReference type="GO" id="GO:0006351">
    <property type="term" value="P:DNA-templated transcription"/>
    <property type="evidence" value="ECO:0007669"/>
    <property type="project" value="InterPro"/>
</dbReference>
<proteinExistence type="predicted"/>
<dbReference type="PANTHER" id="PTHR31001">
    <property type="entry name" value="UNCHARACTERIZED TRANSCRIPTIONAL REGULATORY PROTEIN"/>
    <property type="match status" value="1"/>
</dbReference>
<evidence type="ECO:0000313" key="5">
    <source>
        <dbReference type="Proteomes" id="UP001163105"/>
    </source>
</evidence>
<keyword evidence="4" id="KW-0808">Transferase</keyword>
<dbReference type="EMBL" id="JAQHRD010000009">
    <property type="protein sequence ID" value="KAJ6437954.1"/>
    <property type="molecule type" value="Genomic_DNA"/>
</dbReference>
<dbReference type="SMART" id="SM00906">
    <property type="entry name" value="Fungal_trans"/>
    <property type="match status" value="1"/>
</dbReference>
<dbReference type="InterPro" id="IPR007219">
    <property type="entry name" value="XnlR_reg_dom"/>
</dbReference>
<reference evidence="4" key="1">
    <citation type="submission" date="2023-01" db="EMBL/GenBank/DDBJ databases">
        <title>The growth and conidiation of Purpureocillium lavendulum are regulated by nitrogen source and histone H3K14 acetylation.</title>
        <authorList>
            <person name="Tang P."/>
            <person name="Han J."/>
            <person name="Zhang C."/>
            <person name="Tang P."/>
            <person name="Qi F."/>
            <person name="Zhang K."/>
            <person name="Liang L."/>
        </authorList>
    </citation>
    <scope>NUCLEOTIDE SEQUENCE</scope>
    <source>
        <strain evidence="4">YMF1.00683</strain>
    </source>
</reference>
<comment type="subcellular location">
    <subcellularLocation>
        <location evidence="1">Nucleus</location>
    </subcellularLocation>
</comment>
<dbReference type="AlphaFoldDB" id="A0AB34FFZ5"/>
<dbReference type="Proteomes" id="UP001163105">
    <property type="component" value="Unassembled WGS sequence"/>
</dbReference>
<comment type="caution">
    <text evidence="4">The sequence shown here is derived from an EMBL/GenBank/DDBJ whole genome shotgun (WGS) entry which is preliminary data.</text>
</comment>
<keyword evidence="2" id="KW-0539">Nucleus</keyword>
<evidence type="ECO:0000256" key="2">
    <source>
        <dbReference type="ARBA" id="ARBA00023242"/>
    </source>
</evidence>
<sequence length="398" mass="45195">MNGGPYAIEALLHYQMIEQTRYPDADIGTWLLIGTILRLGLRMGYHKDPSHFPSISLFQGEIRRRVFVALHAMDIMLSLQMGLPRLIKDGQWDTQPPRNLFDSDFDEGTLELPPSRPESETTPMLHFLAKHRILVVVGAIADNSMSVTIGQHHLPSISNEEMLAKRLQDTYNSIPDRLKFHSFTSCLADTPCDILHRLSLTVLRQKGLIVLYWHHVTSKISLRATTPVNVNTDDGLDNSYRICIKAALEILKIQKFVEVETRPNGALFHLRLQFSSVVKHEFLMATIVLVTHMYRLAIGRSSQVPGRWDGAHRQEVEAALSTSRDIWTRYMVQSIEAARVAKLLDMMFIRLKGTRARQPDLQEQAALAAQAVDGELAFLEESGLLYYLQDLNSYFMCA</sequence>
<feature type="domain" description="Xylanolytic transcriptional activator regulatory" evidence="3">
    <location>
        <begin position="29"/>
        <end position="103"/>
    </location>
</feature>
<accession>A0AB34FFZ5</accession>
<evidence type="ECO:0000313" key="4">
    <source>
        <dbReference type="EMBL" id="KAJ6437954.1"/>
    </source>
</evidence>
<organism evidence="4 5">
    <name type="scientific">Purpureocillium lavendulum</name>
    <dbReference type="NCBI Taxonomy" id="1247861"/>
    <lineage>
        <taxon>Eukaryota</taxon>
        <taxon>Fungi</taxon>
        <taxon>Dikarya</taxon>
        <taxon>Ascomycota</taxon>
        <taxon>Pezizomycotina</taxon>
        <taxon>Sordariomycetes</taxon>
        <taxon>Hypocreomycetidae</taxon>
        <taxon>Hypocreales</taxon>
        <taxon>Ophiocordycipitaceae</taxon>
        <taxon>Purpureocillium</taxon>
    </lineage>
</organism>
<protein>
    <submittedName>
        <fullName evidence="4">Serine/threonine-protein kinase</fullName>
    </submittedName>
</protein>